<feature type="chain" id="PRO_5038424315" evidence="1">
    <location>
        <begin position="22"/>
        <end position="617"/>
    </location>
</feature>
<dbReference type="SUPFAM" id="SSF54427">
    <property type="entry name" value="NTF2-like"/>
    <property type="match status" value="1"/>
</dbReference>
<accession>A0A418Q752</accession>
<proteinExistence type="predicted"/>
<dbReference type="InterPro" id="IPR050515">
    <property type="entry name" value="Beta-lactam/transpept"/>
</dbReference>
<dbReference type="OrthoDB" id="5241017at2"/>
<dbReference type="GO" id="GO:0008658">
    <property type="term" value="F:penicillin binding"/>
    <property type="evidence" value="ECO:0007669"/>
    <property type="project" value="InterPro"/>
</dbReference>
<dbReference type="GO" id="GO:0005886">
    <property type="term" value="C:plasma membrane"/>
    <property type="evidence" value="ECO:0007669"/>
    <property type="project" value="TreeGrafter"/>
</dbReference>
<evidence type="ECO:0000256" key="1">
    <source>
        <dbReference type="SAM" id="SignalP"/>
    </source>
</evidence>
<evidence type="ECO:0000313" key="4">
    <source>
        <dbReference type="EMBL" id="RIX34956.1"/>
    </source>
</evidence>
<dbReference type="Gene3D" id="3.40.710.10">
    <property type="entry name" value="DD-peptidase/beta-lactamase superfamily"/>
    <property type="match status" value="1"/>
</dbReference>
<dbReference type="EMBL" id="QXJK01000005">
    <property type="protein sequence ID" value="RIX34956.1"/>
    <property type="molecule type" value="Genomic_DNA"/>
</dbReference>
<dbReference type="PROSITE" id="PS51257">
    <property type="entry name" value="PROKAR_LIPOPROTEIN"/>
    <property type="match status" value="1"/>
</dbReference>
<keyword evidence="1" id="KW-0732">Signal</keyword>
<dbReference type="InterPro" id="IPR032710">
    <property type="entry name" value="NTF2-like_dom_sf"/>
</dbReference>
<dbReference type="GO" id="GO:0071972">
    <property type="term" value="F:peptidoglycan L,D-transpeptidase activity"/>
    <property type="evidence" value="ECO:0007669"/>
    <property type="project" value="TreeGrafter"/>
</dbReference>
<dbReference type="Pfam" id="PF05223">
    <property type="entry name" value="MecA_N"/>
    <property type="match status" value="1"/>
</dbReference>
<dbReference type="Pfam" id="PF00905">
    <property type="entry name" value="Transpeptidase"/>
    <property type="match status" value="1"/>
</dbReference>
<dbReference type="InterPro" id="IPR001460">
    <property type="entry name" value="PCN-bd_Tpept"/>
</dbReference>
<dbReference type="RefSeq" id="WP_119664783.1">
    <property type="nucleotide sequence ID" value="NZ_QXJK01000005.1"/>
</dbReference>
<sequence>MFKSKTVLSAVMASVVVSGLAACTPRPDTADDAAGDFLTRLSQRDDAAAETDNPAQANAAIDKTWKALQAQGLRTELKNVSTNGNQASATYSMDWTLPDDRDFSYDSTMMLTKTDGDWTVRWQPAVLHPDLGANQHLELRSVPAKMANVVGSDGAVLLEPGTQWRVLVDTTKTKNLDTTMRRIANELDVLHAKDPAVPQINVQDKIQEASKVKGDFSVAILPAGPGAEMKQAMAGDNAVRMNEEAALVRPDPNLAPDILSRVSKQVSDDLVGKNGWKVVAATNEGAEVTQVGGAPAQPAGSVHVSISRAVQDAAQKAVDTRSDAKAMMVVLRPSTGEILAVAQTPKADEDGNPALMGQYPPGSTFKMITAYSGLDHQGLTPDSTVGCPGSQDIGGRIVTNYNGFSLGNTALQNAFAKSCNTTFADISTQLQPGQLKAEAAKFGLGTDFAIDGLETVTGDVPEGDVMLQRTEAGYGQGLDLASPFGMSLVAASVAAGKMPVPYLIAGEKHATKVSGELPQPLNPEHVDQLRQMMRAVVTNGTASAIAGAGEVYGKTGEAEINGGSHAWFAGYRGDLAFATLIVLGGGSEHSVAITDKFFANLDAENNPEQPGAAGSQN</sequence>
<dbReference type="Proteomes" id="UP000285278">
    <property type="component" value="Unassembled WGS sequence"/>
</dbReference>
<dbReference type="STRING" id="1451189.CFAL_06455"/>
<gene>
    <name evidence="4" type="ORF">D3M95_06555</name>
</gene>
<keyword evidence="5" id="KW-1185">Reference proteome</keyword>
<comment type="caution">
    <text evidence="4">The sequence shown here is derived from an EMBL/GenBank/DDBJ whole genome shotgun (WGS) entry which is preliminary data.</text>
</comment>
<evidence type="ECO:0000313" key="5">
    <source>
        <dbReference type="Proteomes" id="UP000285278"/>
    </source>
</evidence>
<protein>
    <submittedName>
        <fullName evidence="4">Penicillin-binding transpeptidase domain-containing protein</fullName>
    </submittedName>
</protein>
<dbReference type="AlphaFoldDB" id="A0A418Q752"/>
<evidence type="ECO:0000259" key="2">
    <source>
        <dbReference type="Pfam" id="PF00905"/>
    </source>
</evidence>
<dbReference type="InterPro" id="IPR007887">
    <property type="entry name" value="MecA_N"/>
</dbReference>
<feature type="domain" description="NTF2-like N-terminal transpeptidase" evidence="3">
    <location>
        <begin position="30"/>
        <end position="135"/>
    </location>
</feature>
<name>A0A418Q752_9CORY</name>
<feature type="signal peptide" evidence="1">
    <location>
        <begin position="1"/>
        <end position="21"/>
    </location>
</feature>
<dbReference type="InterPro" id="IPR012338">
    <property type="entry name" value="Beta-lactam/transpept-like"/>
</dbReference>
<dbReference type="GO" id="GO:0071555">
    <property type="term" value="P:cell wall organization"/>
    <property type="evidence" value="ECO:0007669"/>
    <property type="project" value="TreeGrafter"/>
</dbReference>
<evidence type="ECO:0000259" key="3">
    <source>
        <dbReference type="Pfam" id="PF05223"/>
    </source>
</evidence>
<dbReference type="PANTHER" id="PTHR30627">
    <property type="entry name" value="PEPTIDOGLYCAN D,D-TRANSPEPTIDASE"/>
    <property type="match status" value="1"/>
</dbReference>
<dbReference type="PANTHER" id="PTHR30627:SF24">
    <property type="entry name" value="PENICILLIN-BINDING PROTEIN 4B"/>
    <property type="match status" value="1"/>
</dbReference>
<reference evidence="4 5" key="1">
    <citation type="submission" date="2018-09" db="EMBL/GenBank/DDBJ databases">
        <title>Optimization and identification of Corynebacterium falsenii FN1-14 from fish paste.</title>
        <authorList>
            <person name="Daroonpunt R."/>
            <person name="Tanasupawat S."/>
        </authorList>
    </citation>
    <scope>NUCLEOTIDE SEQUENCE [LARGE SCALE GENOMIC DNA]</scope>
    <source>
        <strain evidence="4 5">FN1-14</strain>
    </source>
</reference>
<organism evidence="4 5">
    <name type="scientific">Corynebacterium falsenii</name>
    <dbReference type="NCBI Taxonomy" id="108486"/>
    <lineage>
        <taxon>Bacteria</taxon>
        <taxon>Bacillati</taxon>
        <taxon>Actinomycetota</taxon>
        <taxon>Actinomycetes</taxon>
        <taxon>Mycobacteriales</taxon>
        <taxon>Corynebacteriaceae</taxon>
        <taxon>Corynebacterium</taxon>
    </lineage>
</organism>
<dbReference type="GO" id="GO:0046677">
    <property type="term" value="P:response to antibiotic"/>
    <property type="evidence" value="ECO:0007669"/>
    <property type="project" value="InterPro"/>
</dbReference>
<feature type="domain" description="Penicillin-binding protein transpeptidase" evidence="2">
    <location>
        <begin position="327"/>
        <end position="583"/>
    </location>
</feature>
<dbReference type="SUPFAM" id="SSF56601">
    <property type="entry name" value="beta-lactamase/transpeptidase-like"/>
    <property type="match status" value="1"/>
</dbReference>